<dbReference type="EMBL" id="BJWL01000008">
    <property type="protein sequence ID" value="GFY93077.1"/>
    <property type="molecule type" value="Genomic_DNA"/>
</dbReference>
<sequence length="146" mass="16119">MLILGLIHLSPRLRPHAVEIVPSDDEAPSPTIDVLSSSTAPVATAPASFDPSIVIALATLVAHMDGIHKDLVDHIGQVHERVDRIAKHQELDIKAVQDTLSALSQRHSEFITDVNDFIQSIHHQWVTIRRIVIRTYCSVGLLCKES</sequence>
<gene>
    <name evidence="1" type="ORF">Acr_08g0014730</name>
</gene>
<keyword evidence="2" id="KW-1185">Reference proteome</keyword>
<comment type="caution">
    <text evidence="1">The sequence shown here is derived from an EMBL/GenBank/DDBJ whole genome shotgun (WGS) entry which is preliminary data.</text>
</comment>
<name>A0A7J0F562_9ERIC</name>
<evidence type="ECO:0000313" key="1">
    <source>
        <dbReference type="EMBL" id="GFY93077.1"/>
    </source>
</evidence>
<proteinExistence type="predicted"/>
<reference evidence="1 2" key="1">
    <citation type="submission" date="2019-07" db="EMBL/GenBank/DDBJ databases">
        <title>De Novo Assembly of kiwifruit Actinidia rufa.</title>
        <authorList>
            <person name="Sugita-Konishi S."/>
            <person name="Sato K."/>
            <person name="Mori E."/>
            <person name="Abe Y."/>
            <person name="Kisaki G."/>
            <person name="Hamano K."/>
            <person name="Suezawa K."/>
            <person name="Otani M."/>
            <person name="Fukuda T."/>
            <person name="Manabe T."/>
            <person name="Gomi K."/>
            <person name="Tabuchi M."/>
            <person name="Akimitsu K."/>
            <person name="Kataoka I."/>
        </authorList>
    </citation>
    <scope>NUCLEOTIDE SEQUENCE [LARGE SCALE GENOMIC DNA]</scope>
    <source>
        <strain evidence="2">cv. Fuchu</strain>
    </source>
</reference>
<dbReference type="AlphaFoldDB" id="A0A7J0F562"/>
<organism evidence="1 2">
    <name type="scientific">Actinidia rufa</name>
    <dbReference type="NCBI Taxonomy" id="165716"/>
    <lineage>
        <taxon>Eukaryota</taxon>
        <taxon>Viridiplantae</taxon>
        <taxon>Streptophyta</taxon>
        <taxon>Embryophyta</taxon>
        <taxon>Tracheophyta</taxon>
        <taxon>Spermatophyta</taxon>
        <taxon>Magnoliopsida</taxon>
        <taxon>eudicotyledons</taxon>
        <taxon>Gunneridae</taxon>
        <taxon>Pentapetalae</taxon>
        <taxon>asterids</taxon>
        <taxon>Ericales</taxon>
        <taxon>Actinidiaceae</taxon>
        <taxon>Actinidia</taxon>
    </lineage>
</organism>
<accession>A0A7J0F562</accession>
<evidence type="ECO:0000313" key="2">
    <source>
        <dbReference type="Proteomes" id="UP000585474"/>
    </source>
</evidence>
<dbReference type="Proteomes" id="UP000585474">
    <property type="component" value="Unassembled WGS sequence"/>
</dbReference>
<protein>
    <submittedName>
        <fullName evidence="1">Uncharacterized protein</fullName>
    </submittedName>
</protein>